<comment type="caution">
    <text evidence="1">The sequence shown here is derived from an EMBL/GenBank/DDBJ whole genome shotgun (WGS) entry which is preliminary data.</text>
</comment>
<dbReference type="PROSITE" id="PS51257">
    <property type="entry name" value="PROKAR_LIPOPROTEIN"/>
    <property type="match status" value="1"/>
</dbReference>
<dbReference type="EMBL" id="MFCR01000003">
    <property type="protein sequence ID" value="OGE19334.1"/>
    <property type="molecule type" value="Genomic_DNA"/>
</dbReference>
<reference evidence="1 2" key="1">
    <citation type="journal article" date="2016" name="Nat. Commun.">
        <title>Thousands of microbial genomes shed light on interconnected biogeochemical processes in an aquifer system.</title>
        <authorList>
            <person name="Anantharaman K."/>
            <person name="Brown C.T."/>
            <person name="Hug L.A."/>
            <person name="Sharon I."/>
            <person name="Castelle C.J."/>
            <person name="Probst A.J."/>
            <person name="Thomas B.C."/>
            <person name="Singh A."/>
            <person name="Wilkins M.J."/>
            <person name="Karaoz U."/>
            <person name="Brodie E.L."/>
            <person name="Williams K.H."/>
            <person name="Hubbard S.S."/>
            <person name="Banfield J.F."/>
        </authorList>
    </citation>
    <scope>NUCLEOTIDE SEQUENCE [LARGE SCALE GENOMIC DNA]</scope>
</reference>
<evidence type="ECO:0000313" key="2">
    <source>
        <dbReference type="Proteomes" id="UP000176336"/>
    </source>
</evidence>
<gene>
    <name evidence="1" type="ORF">A2871_00595</name>
</gene>
<sequence length="188" mass="20857">MERTRQLSRRDLLKRALGVGGGFIGLTLSGCDDRGQRYLETQMRILEREGVLGEHPLVDLREIPGFQASGSVGGGLLFFGGNLEGKNITSIQFAWKTNEQKSRIIITTLPMEKVAFMVVPNDGDASEKSAKVQFELDLSNISTKVYPAQPLDSKNPNDFLDTKGIAVSLRLATLEVDEKTFRDWRGIK</sequence>
<accession>A0A1F5ISI5</accession>
<name>A0A1F5ISI5_9BACT</name>
<dbReference type="AlphaFoldDB" id="A0A1F5ISI5"/>
<evidence type="ECO:0000313" key="1">
    <source>
        <dbReference type="EMBL" id="OGE19334.1"/>
    </source>
</evidence>
<protein>
    <submittedName>
        <fullName evidence="1">Uncharacterized protein</fullName>
    </submittedName>
</protein>
<proteinExistence type="predicted"/>
<dbReference type="Proteomes" id="UP000176336">
    <property type="component" value="Unassembled WGS sequence"/>
</dbReference>
<organism evidence="1 2">
    <name type="scientific">Candidatus Daviesbacteria bacterium RIFCSPHIGHO2_01_FULL_41_23</name>
    <dbReference type="NCBI Taxonomy" id="1797764"/>
    <lineage>
        <taxon>Bacteria</taxon>
        <taxon>Candidatus Daviesiibacteriota</taxon>
    </lineage>
</organism>